<dbReference type="InterPro" id="IPR018485">
    <property type="entry name" value="FGGY_C"/>
</dbReference>
<dbReference type="EC" id="2.7.1.17" evidence="9"/>
<dbReference type="PROSITE" id="PS00445">
    <property type="entry name" value="FGGY_KINASES_2"/>
    <property type="match status" value="1"/>
</dbReference>
<evidence type="ECO:0000256" key="5">
    <source>
        <dbReference type="ARBA" id="ARBA00022777"/>
    </source>
</evidence>
<dbReference type="AlphaFoldDB" id="A0A1M4W000"/>
<evidence type="ECO:0000256" key="8">
    <source>
        <dbReference type="RuleBase" id="RU003733"/>
    </source>
</evidence>
<evidence type="ECO:0000256" key="2">
    <source>
        <dbReference type="ARBA" id="ARBA00022629"/>
    </source>
</evidence>
<dbReference type="Pfam" id="PF00370">
    <property type="entry name" value="FGGY_N"/>
    <property type="match status" value="1"/>
</dbReference>
<dbReference type="Pfam" id="PF02782">
    <property type="entry name" value="FGGY_C"/>
    <property type="match status" value="1"/>
</dbReference>
<sequence length="505" mass="56415">MKAILTLDIGTTACKSMVFDTNGKILAEESQEYPIYQEKPTWAQQNPDEWWGAVISTVKKCIASLKEEPEIVAIGLSSQRETVVPVDKNGEKLDDAILWMDRRAKEQAEELAEYYGKENLHRITGMIPDSTFTATKLLWYKRNRPEIIKRAYKFLQPKEYIAYKLTGEYATDYSLASRTMMLDVKSRSWFKDIFDYIGVDIEQLPPIKHSDEIAGYVKDEAAALLGIKSGIPVVVGGGDRQCEALGAGIFGNRAMESTGTTTNVSMGTDKFVEEIDERVIISCHVLRDHWLIEQGMTTSGTINRWYRDNFCAIERLVASDIGERDYAIIDKELAMSPPGANKLLLLPFFMGAKSTRWNSNARGVLLGLTLNTQKRDIGRAILEGVAYEIRACLDILKSMGLSIDEIVVMGGGAKGALWNQIKADVCGRPIRVPMVTDAASLGAMILAGTGVGVFDDAKACSKRLNNIVKEYLPDEDNYKLYSKLYSIYNELYEVLEPIYNKLANI</sequence>
<keyword evidence="4 9" id="KW-0547">Nucleotide-binding</keyword>
<dbReference type="GO" id="GO:0005524">
    <property type="term" value="F:ATP binding"/>
    <property type="evidence" value="ECO:0007669"/>
    <property type="project" value="UniProtKB-KW"/>
</dbReference>
<evidence type="ECO:0000313" key="12">
    <source>
        <dbReference type="EMBL" id="SHE74624.1"/>
    </source>
</evidence>
<gene>
    <name evidence="9" type="primary">xylB</name>
    <name evidence="12" type="ORF">SAMN02746089_00718</name>
</gene>
<dbReference type="Proteomes" id="UP000184088">
    <property type="component" value="Unassembled WGS sequence"/>
</dbReference>
<dbReference type="InterPro" id="IPR018483">
    <property type="entry name" value="Carb_kinase_FGGY_CS"/>
</dbReference>
<dbReference type="Gene3D" id="3.30.420.40">
    <property type="match status" value="2"/>
</dbReference>
<dbReference type="PANTHER" id="PTHR43095">
    <property type="entry name" value="SUGAR KINASE"/>
    <property type="match status" value="1"/>
</dbReference>
<comment type="catalytic activity">
    <reaction evidence="9">
        <text>D-xylulose + ATP = D-xylulose 5-phosphate + ADP + H(+)</text>
        <dbReference type="Rhea" id="RHEA:10964"/>
        <dbReference type="ChEBI" id="CHEBI:15378"/>
        <dbReference type="ChEBI" id="CHEBI:17140"/>
        <dbReference type="ChEBI" id="CHEBI:30616"/>
        <dbReference type="ChEBI" id="CHEBI:57737"/>
        <dbReference type="ChEBI" id="CHEBI:456216"/>
        <dbReference type="EC" id="2.7.1.17"/>
    </reaction>
</comment>
<evidence type="ECO:0000313" key="13">
    <source>
        <dbReference type="Proteomes" id="UP000184088"/>
    </source>
</evidence>
<evidence type="ECO:0000259" key="11">
    <source>
        <dbReference type="Pfam" id="PF02782"/>
    </source>
</evidence>
<evidence type="ECO:0000259" key="10">
    <source>
        <dbReference type="Pfam" id="PF00370"/>
    </source>
</evidence>
<feature type="domain" description="Carbohydrate kinase FGGY C-terminal" evidence="11">
    <location>
        <begin position="284"/>
        <end position="448"/>
    </location>
</feature>
<dbReference type="GO" id="GO:0005997">
    <property type="term" value="P:xylulose metabolic process"/>
    <property type="evidence" value="ECO:0007669"/>
    <property type="project" value="InterPro"/>
</dbReference>
<dbReference type="InterPro" id="IPR000577">
    <property type="entry name" value="Carb_kinase_FGGY"/>
</dbReference>
<keyword evidence="2 9" id="KW-0859">Xylose metabolism</keyword>
<evidence type="ECO:0000256" key="7">
    <source>
        <dbReference type="ARBA" id="ARBA00023277"/>
    </source>
</evidence>
<evidence type="ECO:0000256" key="3">
    <source>
        <dbReference type="ARBA" id="ARBA00022679"/>
    </source>
</evidence>
<dbReference type="RefSeq" id="WP_073341833.1">
    <property type="nucleotide sequence ID" value="NZ_FQVH01000005.1"/>
</dbReference>
<keyword evidence="3 8" id="KW-0808">Transferase</keyword>
<dbReference type="InterPro" id="IPR018484">
    <property type="entry name" value="FGGY_N"/>
</dbReference>
<dbReference type="InterPro" id="IPR050406">
    <property type="entry name" value="FGGY_Carb_Kinase"/>
</dbReference>
<evidence type="ECO:0000256" key="6">
    <source>
        <dbReference type="ARBA" id="ARBA00022840"/>
    </source>
</evidence>
<comment type="similarity">
    <text evidence="1 8">Belongs to the FGGY kinase family.</text>
</comment>
<dbReference type="STRING" id="1121256.SAMN02746089_00718"/>
<dbReference type="InterPro" id="IPR006000">
    <property type="entry name" value="Xylulokinase"/>
</dbReference>
<feature type="domain" description="Carbohydrate kinase FGGY N-terminal" evidence="10">
    <location>
        <begin position="4"/>
        <end position="246"/>
    </location>
</feature>
<dbReference type="CDD" id="cd07808">
    <property type="entry name" value="ASKHA_NBD_FGGY_EcXK-like"/>
    <property type="match status" value="1"/>
</dbReference>
<evidence type="ECO:0000256" key="1">
    <source>
        <dbReference type="ARBA" id="ARBA00009156"/>
    </source>
</evidence>
<keyword evidence="7 9" id="KW-0119">Carbohydrate metabolism</keyword>
<protein>
    <recommendedName>
        <fullName evidence="9">Xylulose kinase</fullName>
        <shortName evidence="9">Xylulokinase</shortName>
        <ecNumber evidence="9">2.7.1.17</ecNumber>
    </recommendedName>
</protein>
<accession>A0A1M4W000</accession>
<proteinExistence type="inferred from homology"/>
<keyword evidence="5 8" id="KW-0418">Kinase</keyword>
<evidence type="ECO:0000256" key="9">
    <source>
        <dbReference type="RuleBase" id="RU364073"/>
    </source>
</evidence>
<dbReference type="NCBIfam" id="TIGR01312">
    <property type="entry name" value="XylB"/>
    <property type="match status" value="1"/>
</dbReference>
<dbReference type="OrthoDB" id="9805576at2"/>
<dbReference type="EMBL" id="FQVH01000005">
    <property type="protein sequence ID" value="SHE74624.1"/>
    <property type="molecule type" value="Genomic_DNA"/>
</dbReference>
<dbReference type="GO" id="GO:0042732">
    <property type="term" value="P:D-xylose metabolic process"/>
    <property type="evidence" value="ECO:0007669"/>
    <property type="project" value="UniProtKB-KW"/>
</dbReference>
<evidence type="ECO:0000256" key="4">
    <source>
        <dbReference type="ARBA" id="ARBA00022741"/>
    </source>
</evidence>
<dbReference type="GO" id="GO:0004856">
    <property type="term" value="F:D-xylulokinase activity"/>
    <property type="evidence" value="ECO:0007669"/>
    <property type="project" value="UniProtKB-EC"/>
</dbReference>
<dbReference type="PIRSF" id="PIRSF000538">
    <property type="entry name" value="GlpK"/>
    <property type="match status" value="1"/>
</dbReference>
<keyword evidence="13" id="KW-1185">Reference proteome</keyword>
<name>A0A1M4W000_9THEO</name>
<dbReference type="InterPro" id="IPR043129">
    <property type="entry name" value="ATPase_NBD"/>
</dbReference>
<organism evidence="12 13">
    <name type="scientific">Caldanaerobius fijiensis DSM 17918</name>
    <dbReference type="NCBI Taxonomy" id="1121256"/>
    <lineage>
        <taxon>Bacteria</taxon>
        <taxon>Bacillati</taxon>
        <taxon>Bacillota</taxon>
        <taxon>Clostridia</taxon>
        <taxon>Thermoanaerobacterales</taxon>
        <taxon>Thermoanaerobacteraceae</taxon>
        <taxon>Caldanaerobius</taxon>
    </lineage>
</organism>
<reference evidence="12 13" key="1">
    <citation type="submission" date="2016-11" db="EMBL/GenBank/DDBJ databases">
        <authorList>
            <person name="Jaros S."/>
            <person name="Januszkiewicz K."/>
            <person name="Wedrychowicz H."/>
        </authorList>
    </citation>
    <scope>NUCLEOTIDE SEQUENCE [LARGE SCALE GENOMIC DNA]</scope>
    <source>
        <strain evidence="12 13">DSM 17918</strain>
    </source>
</reference>
<dbReference type="SUPFAM" id="SSF53067">
    <property type="entry name" value="Actin-like ATPase domain"/>
    <property type="match status" value="2"/>
</dbReference>
<keyword evidence="6 9" id="KW-0067">ATP-binding</keyword>